<name>A0ABY7M4A8_9CHLR</name>
<accession>A0ABY7M4A8</accession>
<evidence type="ECO:0000259" key="3">
    <source>
        <dbReference type="Pfam" id="PF03061"/>
    </source>
</evidence>
<evidence type="ECO:0000256" key="1">
    <source>
        <dbReference type="ARBA" id="ARBA00008324"/>
    </source>
</evidence>
<dbReference type="RefSeq" id="WP_270055690.1">
    <property type="nucleotide sequence ID" value="NZ_CP115149.1"/>
</dbReference>
<protein>
    <submittedName>
        <fullName evidence="4">PaaI family thioesterase</fullName>
    </submittedName>
</protein>
<sequence>MDDGDLTARLQAWARGRYWELVGIETVSAAPGRVVNRVRLREEHLNYNDVVHGGVISSLIDSCAGGAVRTLRQEAEIRARPHATSDLHVSYLAPARGTELVAEARVVKMGRTAAFTQVEVRDDAGRVVALGLVTFVIGGRREPAG</sequence>
<dbReference type="InterPro" id="IPR039298">
    <property type="entry name" value="ACOT13"/>
</dbReference>
<dbReference type="PANTHER" id="PTHR21660:SF1">
    <property type="entry name" value="ACYL-COENZYME A THIOESTERASE 13"/>
    <property type="match status" value="1"/>
</dbReference>
<keyword evidence="5" id="KW-1185">Reference proteome</keyword>
<feature type="domain" description="Thioesterase" evidence="3">
    <location>
        <begin position="50"/>
        <end position="129"/>
    </location>
</feature>
<evidence type="ECO:0000313" key="5">
    <source>
        <dbReference type="Proteomes" id="UP001212803"/>
    </source>
</evidence>
<dbReference type="InterPro" id="IPR003736">
    <property type="entry name" value="PAAI_dom"/>
</dbReference>
<dbReference type="Gene3D" id="3.10.129.10">
    <property type="entry name" value="Hotdog Thioesterase"/>
    <property type="match status" value="1"/>
</dbReference>
<dbReference type="SUPFAM" id="SSF54637">
    <property type="entry name" value="Thioesterase/thiol ester dehydrase-isomerase"/>
    <property type="match status" value="1"/>
</dbReference>
<dbReference type="CDD" id="cd03443">
    <property type="entry name" value="PaaI_thioesterase"/>
    <property type="match status" value="1"/>
</dbReference>
<comment type="similarity">
    <text evidence="1">Belongs to the thioesterase PaaI family.</text>
</comment>
<keyword evidence="2" id="KW-0378">Hydrolase</keyword>
<proteinExistence type="inferred from homology"/>
<dbReference type="Proteomes" id="UP001212803">
    <property type="component" value="Chromosome"/>
</dbReference>
<evidence type="ECO:0000256" key="2">
    <source>
        <dbReference type="ARBA" id="ARBA00022801"/>
    </source>
</evidence>
<dbReference type="Pfam" id="PF03061">
    <property type="entry name" value="4HBT"/>
    <property type="match status" value="1"/>
</dbReference>
<evidence type="ECO:0000313" key="4">
    <source>
        <dbReference type="EMBL" id="WBL35162.1"/>
    </source>
</evidence>
<dbReference type="PANTHER" id="PTHR21660">
    <property type="entry name" value="THIOESTERASE SUPERFAMILY MEMBER-RELATED"/>
    <property type="match status" value="1"/>
</dbReference>
<dbReference type="EMBL" id="CP115149">
    <property type="protein sequence ID" value="WBL35162.1"/>
    <property type="molecule type" value="Genomic_DNA"/>
</dbReference>
<dbReference type="NCBIfam" id="TIGR00369">
    <property type="entry name" value="unchar_dom_1"/>
    <property type="match status" value="1"/>
</dbReference>
<organism evidence="4 5">
    <name type="scientific">Tepidiforma flava</name>
    <dbReference type="NCBI Taxonomy" id="3004094"/>
    <lineage>
        <taxon>Bacteria</taxon>
        <taxon>Bacillati</taxon>
        <taxon>Chloroflexota</taxon>
        <taxon>Tepidiformia</taxon>
        <taxon>Tepidiformales</taxon>
        <taxon>Tepidiformaceae</taxon>
        <taxon>Tepidiforma</taxon>
    </lineage>
</organism>
<reference evidence="4 5" key="1">
    <citation type="journal article" date="2023" name="ISME J.">
        <title>Thermophilic Dehalococcoidia with unusual traits shed light on an unexpected past.</title>
        <authorList>
            <person name="Palmer M."/>
            <person name="Covington J.K."/>
            <person name="Zhou E.M."/>
            <person name="Thomas S.C."/>
            <person name="Habib N."/>
            <person name="Seymour C.O."/>
            <person name="Lai D."/>
            <person name="Johnston J."/>
            <person name="Hashimi A."/>
            <person name="Jiao J.Y."/>
            <person name="Muok A.R."/>
            <person name="Liu L."/>
            <person name="Xian W.D."/>
            <person name="Zhi X.Y."/>
            <person name="Li M.M."/>
            <person name="Silva L.P."/>
            <person name="Bowen B.P."/>
            <person name="Louie K."/>
            <person name="Briegel A."/>
            <person name="Pett-Ridge J."/>
            <person name="Weber P.K."/>
            <person name="Tocheva E.I."/>
            <person name="Woyke T."/>
            <person name="Northen T.R."/>
            <person name="Mayali X."/>
            <person name="Li W.J."/>
            <person name="Hedlund B.P."/>
        </authorList>
    </citation>
    <scope>NUCLEOTIDE SEQUENCE [LARGE SCALE GENOMIC DNA]</scope>
    <source>
        <strain evidence="4 5">YIM 72310</strain>
    </source>
</reference>
<dbReference type="InterPro" id="IPR029069">
    <property type="entry name" value="HotDog_dom_sf"/>
</dbReference>
<gene>
    <name evidence="4" type="ORF">O0235_10215</name>
</gene>
<dbReference type="InterPro" id="IPR006683">
    <property type="entry name" value="Thioestr_dom"/>
</dbReference>